<name>A0A512AY05_9BACT</name>
<dbReference type="RefSeq" id="WP_146897866.1">
    <property type="nucleotide sequence ID" value="NZ_BJYS01000016.1"/>
</dbReference>
<comment type="caution">
    <text evidence="1">The sequence shown here is derived from an EMBL/GenBank/DDBJ whole genome shotgun (WGS) entry which is preliminary data.</text>
</comment>
<proteinExistence type="predicted"/>
<dbReference type="EMBL" id="BJYS01000016">
    <property type="protein sequence ID" value="GEO04598.1"/>
    <property type="molecule type" value="Genomic_DNA"/>
</dbReference>
<dbReference type="OrthoDB" id="893803at2"/>
<sequence length="149" mass="17056">MKTLIYFPLLFWLAGLGNPEKQQVAGQRHDSIKGSWKSGRIQIQYIVDSHLVHEQEIATEKGNVYDFDGTMVRVKYPDGTTAQGTYSVVREEKTKKVILHLPGITTTYTLIAVTSSRMVWQRDLDDVYYKAGQIQKSAERAIYTEELEK</sequence>
<accession>A0A512AY05</accession>
<dbReference type="Proteomes" id="UP000321532">
    <property type="component" value="Unassembled WGS sequence"/>
</dbReference>
<keyword evidence="2" id="KW-1185">Reference proteome</keyword>
<reference evidence="1 2" key="1">
    <citation type="submission" date="2019-07" db="EMBL/GenBank/DDBJ databases">
        <title>Whole genome shotgun sequence of Adhaeribacter aerolatus NBRC 106133.</title>
        <authorList>
            <person name="Hosoyama A."/>
            <person name="Uohara A."/>
            <person name="Ohji S."/>
            <person name="Ichikawa N."/>
        </authorList>
    </citation>
    <scope>NUCLEOTIDE SEQUENCE [LARGE SCALE GENOMIC DNA]</scope>
    <source>
        <strain evidence="1 2">NBRC 106133</strain>
    </source>
</reference>
<organism evidence="1 2">
    <name type="scientific">Adhaeribacter aerolatus</name>
    <dbReference type="NCBI Taxonomy" id="670289"/>
    <lineage>
        <taxon>Bacteria</taxon>
        <taxon>Pseudomonadati</taxon>
        <taxon>Bacteroidota</taxon>
        <taxon>Cytophagia</taxon>
        <taxon>Cytophagales</taxon>
        <taxon>Hymenobacteraceae</taxon>
        <taxon>Adhaeribacter</taxon>
    </lineage>
</organism>
<evidence type="ECO:0000313" key="2">
    <source>
        <dbReference type="Proteomes" id="UP000321532"/>
    </source>
</evidence>
<dbReference type="AlphaFoldDB" id="A0A512AY05"/>
<evidence type="ECO:0000313" key="1">
    <source>
        <dbReference type="EMBL" id="GEO04598.1"/>
    </source>
</evidence>
<gene>
    <name evidence="1" type="ORF">AAE02nite_22620</name>
</gene>
<protein>
    <recommendedName>
        <fullName evidence="3">Lipocalin-like domain-containing protein</fullName>
    </recommendedName>
</protein>
<evidence type="ECO:0008006" key="3">
    <source>
        <dbReference type="Google" id="ProtNLM"/>
    </source>
</evidence>